<dbReference type="InterPro" id="IPR012318">
    <property type="entry name" value="HTH_CRP"/>
</dbReference>
<dbReference type="InterPro" id="IPR018490">
    <property type="entry name" value="cNMP-bd_dom_sf"/>
</dbReference>
<feature type="compositionally biased region" description="Polar residues" evidence="4">
    <location>
        <begin position="1"/>
        <end position="11"/>
    </location>
</feature>
<dbReference type="GO" id="GO:0003677">
    <property type="term" value="F:DNA binding"/>
    <property type="evidence" value="ECO:0007669"/>
    <property type="project" value="UniProtKB-KW"/>
</dbReference>
<dbReference type="InterPro" id="IPR036390">
    <property type="entry name" value="WH_DNA-bd_sf"/>
</dbReference>
<evidence type="ECO:0000256" key="4">
    <source>
        <dbReference type="SAM" id="MobiDB-lite"/>
    </source>
</evidence>
<feature type="domain" description="HTH crp-type" evidence="6">
    <location>
        <begin position="200"/>
        <end position="273"/>
    </location>
</feature>
<dbReference type="GO" id="GO:0003700">
    <property type="term" value="F:DNA-binding transcription factor activity"/>
    <property type="evidence" value="ECO:0007669"/>
    <property type="project" value="TreeGrafter"/>
</dbReference>
<proteinExistence type="predicted"/>
<dbReference type="SMART" id="SM00419">
    <property type="entry name" value="HTH_CRP"/>
    <property type="match status" value="1"/>
</dbReference>
<evidence type="ECO:0000256" key="1">
    <source>
        <dbReference type="ARBA" id="ARBA00023015"/>
    </source>
</evidence>
<dbReference type="SUPFAM" id="SSF46785">
    <property type="entry name" value="Winged helix' DNA-binding domain"/>
    <property type="match status" value="1"/>
</dbReference>
<keyword evidence="2" id="KW-0238">DNA-binding</keyword>
<dbReference type="SMART" id="SM00100">
    <property type="entry name" value="cNMP"/>
    <property type="match status" value="1"/>
</dbReference>
<dbReference type="AlphaFoldDB" id="A0A5E4RMH8"/>
<dbReference type="InterPro" id="IPR000595">
    <property type="entry name" value="cNMP-bd_dom"/>
</dbReference>
<evidence type="ECO:0000259" key="6">
    <source>
        <dbReference type="PROSITE" id="PS51063"/>
    </source>
</evidence>
<dbReference type="PROSITE" id="PS50042">
    <property type="entry name" value="CNMP_BINDING_3"/>
    <property type="match status" value="1"/>
</dbReference>
<dbReference type="Gene3D" id="2.60.120.10">
    <property type="entry name" value="Jelly Rolls"/>
    <property type="match status" value="1"/>
</dbReference>
<keyword evidence="8" id="KW-1185">Reference proteome</keyword>
<evidence type="ECO:0000256" key="2">
    <source>
        <dbReference type="ARBA" id="ARBA00023125"/>
    </source>
</evidence>
<dbReference type="InterPro" id="IPR050397">
    <property type="entry name" value="Env_Response_Regulators"/>
</dbReference>
<dbReference type="PANTHER" id="PTHR24567">
    <property type="entry name" value="CRP FAMILY TRANSCRIPTIONAL REGULATORY PROTEIN"/>
    <property type="match status" value="1"/>
</dbReference>
<keyword evidence="1" id="KW-0805">Transcription regulation</keyword>
<keyword evidence="3" id="KW-0804">Transcription</keyword>
<dbReference type="Pfam" id="PF00027">
    <property type="entry name" value="cNMP_binding"/>
    <property type="match status" value="1"/>
</dbReference>
<dbReference type="PRINTS" id="PR00034">
    <property type="entry name" value="HTHCRP"/>
</dbReference>
<dbReference type="InterPro" id="IPR014710">
    <property type="entry name" value="RmlC-like_jellyroll"/>
</dbReference>
<feature type="region of interest" description="Disordered" evidence="4">
    <location>
        <begin position="1"/>
        <end position="34"/>
    </location>
</feature>
<dbReference type="GO" id="GO:0005829">
    <property type="term" value="C:cytosol"/>
    <property type="evidence" value="ECO:0007669"/>
    <property type="project" value="TreeGrafter"/>
</dbReference>
<evidence type="ECO:0000259" key="5">
    <source>
        <dbReference type="PROSITE" id="PS50042"/>
    </source>
</evidence>
<dbReference type="Gene3D" id="1.10.10.10">
    <property type="entry name" value="Winged helix-like DNA-binding domain superfamily/Winged helix DNA-binding domain"/>
    <property type="match status" value="1"/>
</dbReference>
<dbReference type="CDD" id="cd00092">
    <property type="entry name" value="HTH_CRP"/>
    <property type="match status" value="1"/>
</dbReference>
<dbReference type="PROSITE" id="PS51063">
    <property type="entry name" value="HTH_CRP_2"/>
    <property type="match status" value="1"/>
</dbReference>
<name>A0A5E4RMH8_9BURK</name>
<sequence>MYAPSSLSNRSPLAPISPLAPVPRGPADPSETSGIAARSIRIHRAFDDVDASAPRCSTCLLRQFCLAEGLSDESARRLDCVTRVRRTVRRGEVLFRPGDTLEYIYAVRAGSFKTVLTHPDGREQVTGYLMGGELLGLAGIAGGQYVSEAVALEDSQVCAIQFSELESIGTQAPAVQHQLHRLIAAGIVREQQQLLRLGTARGEARLAGFLLDVSARLAARGYSPNAFLLRMTREEIGSFLGLQLETVSRMLSRMQAQNALRVRQREITLLDIRQLTLMANAAQS</sequence>
<dbReference type="Pfam" id="PF13545">
    <property type="entry name" value="HTH_Crp_2"/>
    <property type="match status" value="1"/>
</dbReference>
<evidence type="ECO:0000313" key="7">
    <source>
        <dbReference type="EMBL" id="VVD63249.1"/>
    </source>
</evidence>
<feature type="domain" description="Cyclic nucleotide-binding" evidence="5">
    <location>
        <begin position="66"/>
        <end position="140"/>
    </location>
</feature>
<accession>A0A5E4RMH8</accession>
<dbReference type="RefSeq" id="WP_150565067.1">
    <property type="nucleotide sequence ID" value="NZ_CABPSD010000001.1"/>
</dbReference>
<dbReference type="CDD" id="cd00038">
    <property type="entry name" value="CAP_ED"/>
    <property type="match status" value="1"/>
</dbReference>
<protein>
    <submittedName>
        <fullName evidence="7">Fumarate and nitrate reduction regulatory protein</fullName>
    </submittedName>
</protein>
<dbReference type="InterPro" id="IPR036388">
    <property type="entry name" value="WH-like_DNA-bd_sf"/>
</dbReference>
<evidence type="ECO:0000256" key="3">
    <source>
        <dbReference type="ARBA" id="ARBA00023163"/>
    </source>
</evidence>
<organism evidence="7 8">
    <name type="scientific">Pandoraea morbifera</name>
    <dbReference type="NCBI Taxonomy" id="2508300"/>
    <lineage>
        <taxon>Bacteria</taxon>
        <taxon>Pseudomonadati</taxon>
        <taxon>Pseudomonadota</taxon>
        <taxon>Betaproteobacteria</taxon>
        <taxon>Burkholderiales</taxon>
        <taxon>Burkholderiaceae</taxon>
        <taxon>Pandoraea</taxon>
    </lineage>
</organism>
<reference evidence="7 8" key="1">
    <citation type="submission" date="2019-08" db="EMBL/GenBank/DDBJ databases">
        <authorList>
            <person name="Peeters C."/>
        </authorList>
    </citation>
    <scope>NUCLEOTIDE SEQUENCE [LARGE SCALE GENOMIC DNA]</scope>
    <source>
        <strain evidence="7 8">LMG 31116</strain>
    </source>
</reference>
<dbReference type="EMBL" id="CABPSD010000001">
    <property type="protein sequence ID" value="VVD63249.1"/>
    <property type="molecule type" value="Genomic_DNA"/>
</dbReference>
<gene>
    <name evidence="7" type="primary">fnr_1</name>
    <name evidence="7" type="ORF">PMO31116_00212</name>
</gene>
<dbReference type="SUPFAM" id="SSF51206">
    <property type="entry name" value="cAMP-binding domain-like"/>
    <property type="match status" value="1"/>
</dbReference>
<dbReference type="PANTHER" id="PTHR24567:SF75">
    <property type="entry name" value="FUMARATE AND NITRATE REDUCTION REGULATORY PROTEIN"/>
    <property type="match status" value="1"/>
</dbReference>
<dbReference type="Proteomes" id="UP000368474">
    <property type="component" value="Unassembled WGS sequence"/>
</dbReference>
<dbReference type="FunFam" id="1.10.10.10:FF:000028">
    <property type="entry name" value="Fumarate/nitrate reduction transcriptional regulator Fnr"/>
    <property type="match status" value="1"/>
</dbReference>
<evidence type="ECO:0000313" key="8">
    <source>
        <dbReference type="Proteomes" id="UP000368474"/>
    </source>
</evidence>